<dbReference type="InterPro" id="IPR000477">
    <property type="entry name" value="RT_dom"/>
</dbReference>
<keyword evidence="1" id="KW-0812">Transmembrane</keyword>
<dbReference type="GeneID" id="104789266"/>
<dbReference type="PANTHER" id="PTHR33116">
    <property type="entry name" value="REVERSE TRANSCRIPTASE ZINC-BINDING DOMAIN-CONTAINING PROTEIN-RELATED-RELATED"/>
    <property type="match status" value="1"/>
</dbReference>
<dbReference type="PANTHER" id="PTHR33116:SF80">
    <property type="entry name" value="REVERSE TRANSCRIPTASE ZINC-BINDING DOMAIN-CONTAINING PROTEIN"/>
    <property type="match status" value="1"/>
</dbReference>
<evidence type="ECO:0000259" key="2">
    <source>
        <dbReference type="PROSITE" id="PS50878"/>
    </source>
</evidence>
<gene>
    <name evidence="4" type="primary">LOC104789266</name>
</gene>
<keyword evidence="3" id="KW-1185">Reference proteome</keyword>
<reference evidence="4" key="2">
    <citation type="submission" date="2025-08" db="UniProtKB">
        <authorList>
            <consortium name="RefSeq"/>
        </authorList>
    </citation>
    <scope>IDENTIFICATION</scope>
    <source>
        <tissue evidence="4">Leaf</tissue>
    </source>
</reference>
<feature type="transmembrane region" description="Helical" evidence="1">
    <location>
        <begin position="134"/>
        <end position="155"/>
    </location>
</feature>
<proteinExistence type="predicted"/>
<accession>A0ABM0ZBJ9</accession>
<reference evidence="3" key="1">
    <citation type="journal article" date="2014" name="Nat. Commun.">
        <title>The emerging biofuel crop Camelina sativa retains a highly undifferentiated hexaploid genome structure.</title>
        <authorList>
            <person name="Kagale S."/>
            <person name="Koh C."/>
            <person name="Nixon J."/>
            <person name="Bollina V."/>
            <person name="Clarke W.E."/>
            <person name="Tuteja R."/>
            <person name="Spillane C."/>
            <person name="Robinson S.J."/>
            <person name="Links M.G."/>
            <person name="Clarke C."/>
            <person name="Higgins E.E."/>
            <person name="Huebert T."/>
            <person name="Sharpe A.G."/>
            <person name="Parkin I.A."/>
        </authorList>
    </citation>
    <scope>NUCLEOTIDE SEQUENCE [LARGE SCALE GENOMIC DNA]</scope>
    <source>
        <strain evidence="3">cv. DH55</strain>
    </source>
</reference>
<evidence type="ECO:0000313" key="3">
    <source>
        <dbReference type="Proteomes" id="UP000694864"/>
    </source>
</evidence>
<dbReference type="InterPro" id="IPR026960">
    <property type="entry name" value="RVT-Znf"/>
</dbReference>
<sequence>MNVLSLMLNKAAEEGSFNYHPSCEALKLTHLCFADDLLIFLEGSELSLRGVMSVLADFAEISGLTMNMEKTSMFCSGLNESCVLRLQSLFNLNLVSLPVRYLGLPLCSKKFSVTDCDPLLSQIRKKLNCWTHKFLSLAGRLTLISTVISGIVGFWTSAFFLPKQVIRRINGLCSSFLWHGKVDIPSGAKVSWYDICFPKLEGGLGLRHIGTWNETCALKLFWLLFFRAGSLWVAWIRSKYLSTFPLWALNENNAAYSWNFRKLLKLRPKALKFLSINIGDGDSTFFWWDPWTPFGPLYQFLGSDGPSHIGIPLFSTVAELRNADGWSLPNARSERQVLLYSFISTITMSSSNDTPVWAIDGIPYKFFSSKAVWNAVRISNTRKFWAPLVWHKAVIPKHAITSWLFILNRNPTLDRLSAWGYDVELDCLLCGLACESRDHMFFQCAFSAEVWSLIMQRLQISSPPFLWDQILLWLPSILVSKQKKLALLQGWQAAIYELWRERNRRFHDGLSLFPVQVARHIFSSMENKCNAMIQLGLKRGTSILQCWVT</sequence>
<dbReference type="Pfam" id="PF00078">
    <property type="entry name" value="RVT_1"/>
    <property type="match status" value="1"/>
</dbReference>
<feature type="domain" description="Reverse transcriptase" evidence="2">
    <location>
        <begin position="1"/>
        <end position="106"/>
    </location>
</feature>
<dbReference type="RefSeq" id="XP_010513296.1">
    <property type="nucleotide sequence ID" value="XM_010514994.1"/>
</dbReference>
<dbReference type="Proteomes" id="UP000694864">
    <property type="component" value="Chromosome 5"/>
</dbReference>
<keyword evidence="1" id="KW-1133">Transmembrane helix</keyword>
<evidence type="ECO:0000256" key="1">
    <source>
        <dbReference type="SAM" id="Phobius"/>
    </source>
</evidence>
<organism evidence="3 4">
    <name type="scientific">Camelina sativa</name>
    <name type="common">False flax</name>
    <name type="synonym">Myagrum sativum</name>
    <dbReference type="NCBI Taxonomy" id="90675"/>
    <lineage>
        <taxon>Eukaryota</taxon>
        <taxon>Viridiplantae</taxon>
        <taxon>Streptophyta</taxon>
        <taxon>Embryophyta</taxon>
        <taxon>Tracheophyta</taxon>
        <taxon>Spermatophyta</taxon>
        <taxon>Magnoliopsida</taxon>
        <taxon>eudicotyledons</taxon>
        <taxon>Gunneridae</taxon>
        <taxon>Pentapetalae</taxon>
        <taxon>rosids</taxon>
        <taxon>malvids</taxon>
        <taxon>Brassicales</taxon>
        <taxon>Brassicaceae</taxon>
        <taxon>Camelineae</taxon>
        <taxon>Camelina</taxon>
    </lineage>
</organism>
<evidence type="ECO:0000313" key="4">
    <source>
        <dbReference type="RefSeq" id="XP_010513296.1"/>
    </source>
</evidence>
<name>A0ABM0ZBJ9_CAMSA</name>
<protein>
    <submittedName>
        <fullName evidence="4">Uncharacterized protein LOC104789266</fullName>
    </submittedName>
</protein>
<dbReference type="Pfam" id="PF13966">
    <property type="entry name" value="zf-RVT"/>
    <property type="match status" value="1"/>
</dbReference>
<keyword evidence="1" id="KW-0472">Membrane</keyword>
<dbReference type="PROSITE" id="PS50878">
    <property type="entry name" value="RT_POL"/>
    <property type="match status" value="1"/>
</dbReference>